<dbReference type="Gene3D" id="2.160.10.10">
    <property type="entry name" value="Hexapeptide repeat proteins"/>
    <property type="match status" value="1"/>
</dbReference>
<accession>A0A1H3AUJ0</accession>
<proteinExistence type="predicted"/>
<feature type="region of interest" description="Disordered" evidence="1">
    <location>
        <begin position="1"/>
        <end position="22"/>
    </location>
</feature>
<gene>
    <name evidence="3" type="ORF">SAMN04488579_101186</name>
</gene>
<feature type="domain" description="DUF559" evidence="2">
    <location>
        <begin position="17"/>
        <end position="115"/>
    </location>
</feature>
<dbReference type="InterPro" id="IPR050484">
    <property type="entry name" value="Transf_Hexapept/Carb_Anhydrase"/>
</dbReference>
<dbReference type="AlphaFoldDB" id="A0A1H3AUJ0"/>
<dbReference type="PANTHER" id="PTHR13061:SF29">
    <property type="entry name" value="GAMMA CARBONIC ANHYDRASE-LIKE 1, MITOCHONDRIAL-RELATED"/>
    <property type="match status" value="1"/>
</dbReference>
<dbReference type="OrthoDB" id="9803036at2"/>
<dbReference type="InterPro" id="IPR047324">
    <property type="entry name" value="LbH_gamma_CA-like"/>
</dbReference>
<organism evidence="3 4">
    <name type="scientific">Eubacterium barkeri</name>
    <name type="common">Clostridium barkeri</name>
    <dbReference type="NCBI Taxonomy" id="1528"/>
    <lineage>
        <taxon>Bacteria</taxon>
        <taxon>Bacillati</taxon>
        <taxon>Bacillota</taxon>
        <taxon>Clostridia</taxon>
        <taxon>Eubacteriales</taxon>
        <taxon>Eubacteriaceae</taxon>
        <taxon>Eubacterium</taxon>
    </lineage>
</organism>
<dbReference type="InterPro" id="IPR011004">
    <property type="entry name" value="Trimer_LpxA-like_sf"/>
</dbReference>
<dbReference type="PANTHER" id="PTHR13061">
    <property type="entry name" value="DYNACTIN SUBUNIT P25"/>
    <property type="match status" value="1"/>
</dbReference>
<dbReference type="CDD" id="cd04645">
    <property type="entry name" value="LbH_gamma_CA_like"/>
    <property type="match status" value="1"/>
</dbReference>
<evidence type="ECO:0000259" key="2">
    <source>
        <dbReference type="Pfam" id="PF04480"/>
    </source>
</evidence>
<dbReference type="STRING" id="1528.SAMN04488579_101186"/>
<keyword evidence="3" id="KW-0808">Transferase</keyword>
<dbReference type="EMBL" id="FNOU01000001">
    <property type="protein sequence ID" value="SDX33366.1"/>
    <property type="molecule type" value="Genomic_DNA"/>
</dbReference>
<keyword evidence="4" id="KW-1185">Reference proteome</keyword>
<sequence>MPYGKQEDFNNPTLEDFEQKATPQEKKLWERYLKDYPEKFQRSIMAGSDGFLFVCPTANLVVELEKFRRFSDSAGGVSGKKGDALREMGLKAAAFTYRELDTDFDGVCAAIDRAVKRQLSQESLVEIKKPTRLPLDDEEERPREGYKVTVSGEYKSEEPLGSYTKTDREESVASYSGNHNKVINPLTDDGEGYSYTRFNHREEDIAIKGNWKPITPREEISEQEEPPKMAKEEINEALAQTLSSAAPGRRSEHTAAPTDRKHIFIAKSADIVGNVALGNDTSVWYQAVLRGDEAPITVGDRSNIQDGTVVHVAHGYNTVIGSGVTIGHNCTIHGCTIEDDVLVGMGTTVLNGAKIGRNTIIGAGSLVTQNKEIPEGSLVLGSPAKVVRTLTEEEIQSILNNAQEYVDLMDEEPGRSFYETAEGHIIIRN</sequence>
<evidence type="ECO:0000313" key="4">
    <source>
        <dbReference type="Proteomes" id="UP000199652"/>
    </source>
</evidence>
<dbReference type="Proteomes" id="UP000199652">
    <property type="component" value="Unassembled WGS sequence"/>
</dbReference>
<reference evidence="4" key="1">
    <citation type="submission" date="2016-10" db="EMBL/GenBank/DDBJ databases">
        <authorList>
            <person name="Varghese N."/>
            <person name="Submissions S."/>
        </authorList>
    </citation>
    <scope>NUCLEOTIDE SEQUENCE [LARGE SCALE GENOMIC DNA]</scope>
    <source>
        <strain evidence="4">VPI 5359</strain>
    </source>
</reference>
<dbReference type="SUPFAM" id="SSF51161">
    <property type="entry name" value="Trimeric LpxA-like enzymes"/>
    <property type="match status" value="1"/>
</dbReference>
<dbReference type="InterPro" id="IPR007569">
    <property type="entry name" value="DUF559"/>
</dbReference>
<dbReference type="Pfam" id="PF04480">
    <property type="entry name" value="DUF559"/>
    <property type="match status" value="1"/>
</dbReference>
<evidence type="ECO:0000313" key="3">
    <source>
        <dbReference type="EMBL" id="SDX33366.1"/>
    </source>
</evidence>
<name>A0A1H3AUJ0_EUBBA</name>
<dbReference type="Pfam" id="PF00132">
    <property type="entry name" value="Hexapep"/>
    <property type="match status" value="1"/>
</dbReference>
<dbReference type="GO" id="GO:0016740">
    <property type="term" value="F:transferase activity"/>
    <property type="evidence" value="ECO:0007669"/>
    <property type="project" value="UniProtKB-KW"/>
</dbReference>
<protein>
    <submittedName>
        <fullName evidence="3">Carbonic anhydrase or acetyltransferase, isoleucine patch superfamily</fullName>
    </submittedName>
</protein>
<evidence type="ECO:0000256" key="1">
    <source>
        <dbReference type="SAM" id="MobiDB-lite"/>
    </source>
</evidence>
<dbReference type="InterPro" id="IPR001451">
    <property type="entry name" value="Hexapep"/>
</dbReference>